<dbReference type="InterPro" id="IPR037401">
    <property type="entry name" value="SnoaL-like"/>
</dbReference>
<dbReference type="GeneID" id="37079930"/>
<dbReference type="EMBL" id="KZ821247">
    <property type="protein sequence ID" value="PYH43020.1"/>
    <property type="molecule type" value="Genomic_DNA"/>
</dbReference>
<name>A0A318ZH66_9EURO</name>
<accession>A0A318ZH66</accession>
<dbReference type="Proteomes" id="UP000248349">
    <property type="component" value="Unassembled WGS sequence"/>
</dbReference>
<keyword evidence="3" id="KW-1185">Reference proteome</keyword>
<organism evidence="2 3">
    <name type="scientific">Aspergillus saccharolyticus JOP 1030-1</name>
    <dbReference type="NCBI Taxonomy" id="1450539"/>
    <lineage>
        <taxon>Eukaryota</taxon>
        <taxon>Fungi</taxon>
        <taxon>Dikarya</taxon>
        <taxon>Ascomycota</taxon>
        <taxon>Pezizomycotina</taxon>
        <taxon>Eurotiomycetes</taxon>
        <taxon>Eurotiomycetidae</taxon>
        <taxon>Eurotiales</taxon>
        <taxon>Aspergillaceae</taxon>
        <taxon>Aspergillus</taxon>
        <taxon>Aspergillus subgen. Circumdati</taxon>
    </lineage>
</organism>
<reference evidence="2 3" key="1">
    <citation type="submission" date="2016-12" db="EMBL/GenBank/DDBJ databases">
        <title>The genomes of Aspergillus section Nigri reveals drivers in fungal speciation.</title>
        <authorList>
            <consortium name="DOE Joint Genome Institute"/>
            <person name="Vesth T.C."/>
            <person name="Nybo J."/>
            <person name="Theobald S."/>
            <person name="Brandl J."/>
            <person name="Frisvad J.C."/>
            <person name="Nielsen K.F."/>
            <person name="Lyhne E.K."/>
            <person name="Kogle M.E."/>
            <person name="Kuo A."/>
            <person name="Riley R."/>
            <person name="Clum A."/>
            <person name="Nolan M."/>
            <person name="Lipzen A."/>
            <person name="Salamov A."/>
            <person name="Henrissat B."/>
            <person name="Wiebenga A."/>
            <person name="De Vries R.P."/>
            <person name="Grigoriev I.V."/>
            <person name="Mortensen U.H."/>
            <person name="Andersen M.R."/>
            <person name="Baker S.E."/>
        </authorList>
    </citation>
    <scope>NUCLEOTIDE SEQUENCE [LARGE SCALE GENOMIC DNA]</scope>
    <source>
        <strain evidence="2 3">JOP 1030-1</strain>
    </source>
</reference>
<evidence type="ECO:0000313" key="2">
    <source>
        <dbReference type="EMBL" id="PYH43020.1"/>
    </source>
</evidence>
<evidence type="ECO:0000259" key="1">
    <source>
        <dbReference type="Pfam" id="PF13577"/>
    </source>
</evidence>
<dbReference type="OrthoDB" id="2148716at2759"/>
<dbReference type="Gene3D" id="3.10.450.50">
    <property type="match status" value="1"/>
</dbReference>
<gene>
    <name evidence="2" type="ORF">BP01DRAFT_403953</name>
</gene>
<dbReference type="AlphaFoldDB" id="A0A318ZH66"/>
<evidence type="ECO:0000313" key="3">
    <source>
        <dbReference type="Proteomes" id="UP000248349"/>
    </source>
</evidence>
<sequence>MSVSDHDLIRNAIAHWPIAVDRADTNLLVEAFMPDAVIHYPAPVGTLHGIGGLEALLKTRLHGVTTYHCLGTQVIQLQSPITATARTYCIGIHFYPGEPRRELRRIYGFFDDSLVKRSDGWRIAERKVIHTYEQMPSNGGERLPEVQHAMRE</sequence>
<dbReference type="RefSeq" id="XP_025429002.1">
    <property type="nucleotide sequence ID" value="XM_025578701.1"/>
</dbReference>
<feature type="domain" description="SnoaL-like" evidence="1">
    <location>
        <begin position="3"/>
        <end position="127"/>
    </location>
</feature>
<proteinExistence type="predicted"/>
<protein>
    <recommendedName>
        <fullName evidence="1">SnoaL-like domain-containing protein</fullName>
    </recommendedName>
</protein>
<dbReference type="InterPro" id="IPR032710">
    <property type="entry name" value="NTF2-like_dom_sf"/>
</dbReference>
<dbReference type="SUPFAM" id="SSF54427">
    <property type="entry name" value="NTF2-like"/>
    <property type="match status" value="1"/>
</dbReference>
<dbReference type="CDD" id="cd00531">
    <property type="entry name" value="NTF2_like"/>
    <property type="match status" value="1"/>
</dbReference>
<dbReference type="Pfam" id="PF13577">
    <property type="entry name" value="SnoaL_4"/>
    <property type="match status" value="1"/>
</dbReference>